<evidence type="ECO:0000313" key="2">
    <source>
        <dbReference type="EMBL" id="OOQ50822.1"/>
    </source>
</evidence>
<protein>
    <submittedName>
        <fullName evidence="3">Uncharacterized protein</fullName>
    </submittedName>
</protein>
<gene>
    <name evidence="2" type="ORF">AFM16_16280</name>
    <name evidence="3" type="ORF">HCX60_16550</name>
</gene>
<evidence type="ECO:0000313" key="3">
    <source>
        <dbReference type="EMBL" id="QIT44960.1"/>
    </source>
</evidence>
<keyword evidence="1" id="KW-1133">Transmembrane helix</keyword>
<reference evidence="2 4" key="1">
    <citation type="submission" date="2015-07" db="EMBL/GenBank/DDBJ databases">
        <title>Draft Genome Sequence of Streptomyces antibioticus, IMRU 3720 reveals insights in the evolution of actinomycin biosynthetic gene clusters in Streptomyces.</title>
        <authorList>
            <person name="Crnovcic I."/>
            <person name="Ruckert C."/>
            <person name="Kalinowksi J."/>
            <person name="Keller U."/>
        </authorList>
    </citation>
    <scope>NUCLEOTIDE SEQUENCE [LARGE SCALE GENOMIC DNA]</scope>
    <source>
        <strain evidence="2 4">DSM 41481</strain>
    </source>
</reference>
<evidence type="ECO:0000256" key="1">
    <source>
        <dbReference type="SAM" id="Phobius"/>
    </source>
</evidence>
<dbReference type="Proteomes" id="UP000190306">
    <property type="component" value="Chromosome"/>
</dbReference>
<dbReference type="EMBL" id="LHQL01000009">
    <property type="protein sequence ID" value="OOQ50822.1"/>
    <property type="molecule type" value="Genomic_DNA"/>
</dbReference>
<dbReference type="AlphaFoldDB" id="A0AAE7CKV1"/>
<organism evidence="3 5">
    <name type="scientific">Streptomyces antibioticus</name>
    <dbReference type="NCBI Taxonomy" id="1890"/>
    <lineage>
        <taxon>Bacteria</taxon>
        <taxon>Bacillati</taxon>
        <taxon>Actinomycetota</taxon>
        <taxon>Actinomycetes</taxon>
        <taxon>Kitasatosporales</taxon>
        <taxon>Streptomycetaceae</taxon>
        <taxon>Streptomyces</taxon>
    </lineage>
</organism>
<dbReference type="EMBL" id="CP050692">
    <property type="protein sequence ID" value="QIT44960.1"/>
    <property type="molecule type" value="Genomic_DNA"/>
</dbReference>
<feature type="transmembrane region" description="Helical" evidence="1">
    <location>
        <begin position="21"/>
        <end position="40"/>
    </location>
</feature>
<sequence>MADDDGRIRERRAATRASTKGFAAGLALVCLLGGGTWLYFVKGLYLLPEDMCDGTLERGTVVRVLPQVRAADAGSRVQGAGPDLAFYCHVNTSEGSYLDGRAQVLPVSREKWLKSSRGSGSADRVAHVSADGGIEAVAKLESRSARVYVPCEPPGVPSYNASADYGVVTEFSVSDDSKVTGAELRQILTDVAYRLSEHTYELAECGKGRDLPAELPRYEEGR</sequence>
<keyword evidence="4" id="KW-1185">Reference proteome</keyword>
<keyword evidence="1" id="KW-0812">Transmembrane</keyword>
<accession>A0AAE7CKV1</accession>
<name>A0AAE7CKV1_STRAT</name>
<proteinExistence type="predicted"/>
<evidence type="ECO:0000313" key="5">
    <source>
        <dbReference type="Proteomes" id="UP000502504"/>
    </source>
</evidence>
<keyword evidence="1" id="KW-0472">Membrane</keyword>
<dbReference type="RefSeq" id="WP_078633743.1">
    <property type="nucleotide sequence ID" value="NZ_CM007717.1"/>
</dbReference>
<dbReference type="Proteomes" id="UP000502504">
    <property type="component" value="Chromosome"/>
</dbReference>
<reference evidence="3 5" key="2">
    <citation type="submission" date="2020-03" db="EMBL/GenBank/DDBJ databases">
        <title>Is there a link between lipid content and antibiotic production in Streptomyces?</title>
        <authorList>
            <person name="David M."/>
            <person name="Lejeune C."/>
            <person name="Abreu S."/>
            <person name="Thibessard A."/>
            <person name="Leblond P."/>
            <person name="Chaminade P."/>
            <person name="Virolle M.-J."/>
        </authorList>
    </citation>
    <scope>NUCLEOTIDE SEQUENCE [LARGE SCALE GENOMIC DNA]</scope>
    <source>
        <strain evidence="3 5">DSM 41481</strain>
    </source>
</reference>
<evidence type="ECO:0000313" key="4">
    <source>
        <dbReference type="Proteomes" id="UP000190306"/>
    </source>
</evidence>